<feature type="compositionally biased region" description="Basic and acidic residues" evidence="1">
    <location>
        <begin position="1069"/>
        <end position="1078"/>
    </location>
</feature>
<dbReference type="Proteomes" id="UP000034617">
    <property type="component" value="Unassembled WGS sequence"/>
</dbReference>
<keyword evidence="2" id="KW-1133">Transmembrane helix</keyword>
<evidence type="ECO:0000256" key="1">
    <source>
        <dbReference type="SAM" id="MobiDB-lite"/>
    </source>
</evidence>
<sequence>MTGSYSILYDVSRFILHPKKFWTFTMGRVGTVVWKILWPILIVGTLALNLFIPGTITRVSQMVPVEPQGITQKPPSWLTKWRQGVGEKFQEWVPQIGKPAPVKTETPPAAEVVQEQEYVSIITFDDKSGYELVPEKKYGYTVDFFTWLQSTPSLHKGDLLIFYDTDANGYVIQTEGIVTIDAEGQTVIVIGKKTYQIDKVPSFGKERGHIFSSGEGSQKVYFRLHRALGGGEAGAQLPVGPVDFGSLLANPPMIGIDPSLQIPPIPDKWGDIDWLSLQWRKLAEAYYAPSPQEFIGIGSDAGSTGALEKALETHAGELRKQMLDWNEFPLIGSGLYGYRDELKGKVGNVLVQTRASEAWIYLRDQAGVGPKTRENLNENQRRIFDMTDGTPPLSSYFVSPGEFSGMTVEEMLATGKYLAVIATHSPNDFGRVFMLYRTDGTPIGPVIVGSMSADEEWIGGKWLGQPAGKIVRDGYSWAFDFPSELYTLAGGTGQYTDPIIAIEANMVSSLSVAPVSTVVVCDDLAMKQDMQTALNLFNGTPLAPYLPSQITIDKRDVGSLGENIYGKMLSTKQESDGSVVSTIALTDQYKTGGHLNPQELARSFRDKGMSVTDAEIIAAYTEDPAIGAIIHEIMHGVSKRTENGKIVASDLFKAFQGVFYVGNSNEDAVTHYANSYSNIDVSSYLERQYEDFSDVMTLYRIAPTLLQQLDPEKYAFADMLFNGDVPISQIDMTMIRKSVALKHASPLTMMFVTLGNTLPGLWTAKQREQTLGNATITFVKKRLAVVWPGISKAYLSQASIFTKINVFTRFVRRMIQDWADMIQKQSTGPPTSLVIPQFQKPAPVTLTTSERVQAEGFSRRQIKKIESDLKKEGKENKEPIIYTITVWKNNAPAIVWEKGKPGEVSMIFVKEKGVWRIVSPTAQSSWESGITKKEFDQKVAIWDMSVPPVSVSRRSFDIQLKAGTGRIEFEEKVIPVTRPEPVKPEQTIPEGEHLPPAPAEFIPVQPQPAVQQPISQPQPIALARGGGASFTQILRGIVNWIRQMAALTPSAPTQAPVQPAPVKPVPAEPQKEPTDWDREKARIKERNSQIERFRKQGRFVDAVGIAYNSQSVLLRDIQFHFGMGVYNPNSFFWKNIPCG</sequence>
<organism evidence="3 4">
    <name type="scientific">Candidatus Gottesmanbacteria bacterium GW2011_GWB1_44_11c</name>
    <dbReference type="NCBI Taxonomy" id="1618447"/>
    <lineage>
        <taxon>Bacteria</taxon>
        <taxon>Candidatus Gottesmaniibacteriota</taxon>
    </lineage>
</organism>
<keyword evidence="2" id="KW-0812">Transmembrane</keyword>
<feature type="region of interest" description="Disordered" evidence="1">
    <location>
        <begin position="1051"/>
        <end position="1078"/>
    </location>
</feature>
<evidence type="ECO:0000256" key="2">
    <source>
        <dbReference type="SAM" id="Phobius"/>
    </source>
</evidence>
<feature type="transmembrane region" description="Helical" evidence="2">
    <location>
        <begin position="32"/>
        <end position="52"/>
    </location>
</feature>
<evidence type="ECO:0000313" key="3">
    <source>
        <dbReference type="EMBL" id="KKT34457.1"/>
    </source>
</evidence>
<name>A0A0G1IRP2_9BACT</name>
<feature type="compositionally biased region" description="Pro residues" evidence="1">
    <location>
        <begin position="1058"/>
        <end position="1067"/>
    </location>
</feature>
<gene>
    <name evidence="3" type="ORF">UW22_C0074G0002</name>
</gene>
<comment type="caution">
    <text evidence="3">The sequence shown here is derived from an EMBL/GenBank/DDBJ whole genome shotgun (WGS) entry which is preliminary data.</text>
</comment>
<keyword evidence="2" id="KW-0472">Membrane</keyword>
<proteinExistence type="predicted"/>
<evidence type="ECO:0000313" key="4">
    <source>
        <dbReference type="Proteomes" id="UP000034617"/>
    </source>
</evidence>
<protein>
    <submittedName>
        <fullName evidence="3">Uncharacterized protein</fullName>
    </submittedName>
</protein>
<dbReference type="EMBL" id="LCHM01000074">
    <property type="protein sequence ID" value="KKT34457.1"/>
    <property type="molecule type" value="Genomic_DNA"/>
</dbReference>
<dbReference type="AlphaFoldDB" id="A0A0G1IRP2"/>
<accession>A0A0G1IRP2</accession>
<reference evidence="3 4" key="1">
    <citation type="journal article" date="2015" name="Nature">
        <title>rRNA introns, odd ribosomes, and small enigmatic genomes across a large radiation of phyla.</title>
        <authorList>
            <person name="Brown C.T."/>
            <person name="Hug L.A."/>
            <person name="Thomas B.C."/>
            <person name="Sharon I."/>
            <person name="Castelle C.J."/>
            <person name="Singh A."/>
            <person name="Wilkins M.J."/>
            <person name="Williams K.H."/>
            <person name="Banfield J.F."/>
        </authorList>
    </citation>
    <scope>NUCLEOTIDE SEQUENCE [LARGE SCALE GENOMIC DNA]</scope>
</reference>